<dbReference type="RefSeq" id="WP_170209927.1">
    <property type="nucleotide sequence ID" value="NZ_BAAAMD010000001.1"/>
</dbReference>
<sequence>MIWALTLVSAALATGCASGTILRHLPRSSGAPDYGALATPGFATLTALIGAVAGVLVGWQAAHPALWLALVVPGALQVCIDARTTWLPLRLSQPMWLASAVMIPMVWAVDAGAGLRALVGAVLTSVGFWLVWRLGGIGFGDVRLMGPVGAAAASESWQFLTAALMVGTALGACHGIMYRLAGNRGVFPYGPSLWAGPFVALLWP</sequence>
<dbReference type="Pfam" id="PF01478">
    <property type="entry name" value="Peptidase_A24"/>
    <property type="match status" value="1"/>
</dbReference>
<feature type="transmembrane region" description="Helical" evidence="1">
    <location>
        <begin position="159"/>
        <end position="178"/>
    </location>
</feature>
<dbReference type="Proteomes" id="UP000316196">
    <property type="component" value="Unassembled WGS sequence"/>
</dbReference>
<dbReference type="GO" id="GO:0032259">
    <property type="term" value="P:methylation"/>
    <property type="evidence" value="ECO:0007669"/>
    <property type="project" value="UniProtKB-KW"/>
</dbReference>
<proteinExistence type="predicted"/>
<comment type="caution">
    <text evidence="3">The sequence shown here is derived from an EMBL/GenBank/DDBJ whole genome shotgun (WGS) entry which is preliminary data.</text>
</comment>
<keyword evidence="1" id="KW-0472">Membrane</keyword>
<accession>A0A542ZR59</accession>
<feature type="transmembrane region" description="Helical" evidence="1">
    <location>
        <begin position="185"/>
        <end position="203"/>
    </location>
</feature>
<feature type="transmembrane region" description="Helical" evidence="1">
    <location>
        <begin position="117"/>
        <end position="139"/>
    </location>
</feature>
<feature type="transmembrane region" description="Helical" evidence="1">
    <location>
        <begin position="34"/>
        <end position="59"/>
    </location>
</feature>
<dbReference type="GO" id="GO:0004190">
    <property type="term" value="F:aspartic-type endopeptidase activity"/>
    <property type="evidence" value="ECO:0007669"/>
    <property type="project" value="InterPro"/>
</dbReference>
<evidence type="ECO:0000259" key="2">
    <source>
        <dbReference type="Pfam" id="PF01478"/>
    </source>
</evidence>
<name>A0A542ZR59_9ACTN</name>
<evidence type="ECO:0000313" key="3">
    <source>
        <dbReference type="EMBL" id="TQL62843.1"/>
    </source>
</evidence>
<dbReference type="AlphaFoldDB" id="A0A542ZR59"/>
<dbReference type="InterPro" id="IPR000045">
    <property type="entry name" value="Prepilin_IV_endopep_pep"/>
</dbReference>
<organism evidence="3 4">
    <name type="scientific">Propioniferax innocua</name>
    <dbReference type="NCBI Taxonomy" id="1753"/>
    <lineage>
        <taxon>Bacteria</taxon>
        <taxon>Bacillati</taxon>
        <taxon>Actinomycetota</taxon>
        <taxon>Actinomycetes</taxon>
        <taxon>Propionibacteriales</taxon>
        <taxon>Propionibacteriaceae</taxon>
        <taxon>Propioniferax</taxon>
    </lineage>
</organism>
<protein>
    <submittedName>
        <fullName evidence="3">Leader peptidase (Prepilin peptidase)/N-methyltransferase</fullName>
    </submittedName>
</protein>
<keyword evidence="1" id="KW-1133">Transmembrane helix</keyword>
<keyword evidence="3" id="KW-0808">Transferase</keyword>
<gene>
    <name evidence="3" type="ORF">FB460_0634</name>
</gene>
<feature type="transmembrane region" description="Helical" evidence="1">
    <location>
        <begin position="66"/>
        <end position="87"/>
    </location>
</feature>
<keyword evidence="4" id="KW-1185">Reference proteome</keyword>
<keyword evidence="3" id="KW-0489">Methyltransferase</keyword>
<evidence type="ECO:0000313" key="4">
    <source>
        <dbReference type="Proteomes" id="UP000316196"/>
    </source>
</evidence>
<dbReference type="GO" id="GO:0008168">
    <property type="term" value="F:methyltransferase activity"/>
    <property type="evidence" value="ECO:0007669"/>
    <property type="project" value="UniProtKB-KW"/>
</dbReference>
<dbReference type="EMBL" id="VFOR01000001">
    <property type="protein sequence ID" value="TQL62843.1"/>
    <property type="molecule type" value="Genomic_DNA"/>
</dbReference>
<feature type="transmembrane region" description="Helical" evidence="1">
    <location>
        <begin position="93"/>
        <end position="110"/>
    </location>
</feature>
<reference evidence="3 4" key="1">
    <citation type="submission" date="2019-06" db="EMBL/GenBank/DDBJ databases">
        <title>Sequencing the genomes of 1000 actinobacteria strains.</title>
        <authorList>
            <person name="Klenk H.-P."/>
        </authorList>
    </citation>
    <scope>NUCLEOTIDE SEQUENCE [LARGE SCALE GENOMIC DNA]</scope>
    <source>
        <strain evidence="3 4">DSM 8251</strain>
    </source>
</reference>
<evidence type="ECO:0000256" key="1">
    <source>
        <dbReference type="SAM" id="Phobius"/>
    </source>
</evidence>
<feature type="domain" description="Prepilin type IV endopeptidase peptidase" evidence="2">
    <location>
        <begin position="78"/>
        <end position="175"/>
    </location>
</feature>
<dbReference type="GO" id="GO:0016020">
    <property type="term" value="C:membrane"/>
    <property type="evidence" value="ECO:0007669"/>
    <property type="project" value="InterPro"/>
</dbReference>
<keyword evidence="1" id="KW-0812">Transmembrane</keyword>